<reference evidence="2 3" key="1">
    <citation type="submission" date="2018-05" db="EMBL/GenBank/DDBJ databases">
        <title>Genome sequencing and assembly of the regulated plant pathogen Lachnellula willkommii and related sister species for the development of diagnostic species identification markers.</title>
        <authorList>
            <person name="Giroux E."/>
            <person name="Bilodeau G."/>
        </authorList>
    </citation>
    <scope>NUCLEOTIDE SEQUENCE [LARGE SCALE GENOMIC DNA]</scope>
    <source>
        <strain evidence="2 3">CBS 160.35</strain>
    </source>
</reference>
<feature type="non-terminal residue" evidence="2">
    <location>
        <position position="139"/>
    </location>
</feature>
<organism evidence="2 3">
    <name type="scientific">Lachnellula occidentalis</name>
    <dbReference type="NCBI Taxonomy" id="215460"/>
    <lineage>
        <taxon>Eukaryota</taxon>
        <taxon>Fungi</taxon>
        <taxon>Dikarya</taxon>
        <taxon>Ascomycota</taxon>
        <taxon>Pezizomycotina</taxon>
        <taxon>Leotiomycetes</taxon>
        <taxon>Helotiales</taxon>
        <taxon>Lachnaceae</taxon>
        <taxon>Lachnellula</taxon>
    </lineage>
</organism>
<keyword evidence="3" id="KW-1185">Reference proteome</keyword>
<evidence type="ECO:0000313" key="3">
    <source>
        <dbReference type="Proteomes" id="UP000443090"/>
    </source>
</evidence>
<dbReference type="SUPFAM" id="SSF50800">
    <property type="entry name" value="PK beta-barrel domain-like"/>
    <property type="match status" value="1"/>
</dbReference>
<dbReference type="InterPro" id="IPR011037">
    <property type="entry name" value="Pyrv_Knase-like_insert_dom_sf"/>
</dbReference>
<sequence length="139" mass="15010">MSVLSVGLSTTHSLAKSPTSYIYLLTNQGVQSDVHCSPTPSSNPRQVSLLDSSLLTTLSKGTPSLALSPGSLGENITTSDLDLTSLPLNTLLHFGDHEGHAVVRLTGVREPRKRVAEWPKGFRERCRKMVGVMGVVERE</sequence>
<dbReference type="Gene3D" id="2.40.33.20">
    <property type="entry name" value="PK beta-barrel domain-like"/>
    <property type="match status" value="1"/>
</dbReference>
<evidence type="ECO:0000313" key="2">
    <source>
        <dbReference type="EMBL" id="TVY46221.1"/>
    </source>
</evidence>
<dbReference type="AlphaFoldDB" id="A0A8H8UI94"/>
<dbReference type="PANTHER" id="PTHR36930">
    <property type="entry name" value="METAL-SULFUR CLUSTER BIOSYNTHESIS PROTEINS YUAD-RELATED"/>
    <property type="match status" value="1"/>
</dbReference>
<dbReference type="OrthoDB" id="14384at2759"/>
<feature type="domain" description="MOSC" evidence="1">
    <location>
        <begin position="17"/>
        <end position="139"/>
    </location>
</feature>
<comment type="caution">
    <text evidence="2">The sequence shown here is derived from an EMBL/GenBank/DDBJ whole genome shotgun (WGS) entry which is preliminary data.</text>
</comment>
<dbReference type="Pfam" id="PF03473">
    <property type="entry name" value="MOSC"/>
    <property type="match status" value="1"/>
</dbReference>
<protein>
    <recommendedName>
        <fullName evidence="1">MOSC domain-containing protein</fullName>
    </recommendedName>
</protein>
<dbReference type="PANTHER" id="PTHR36930:SF1">
    <property type="entry name" value="MOSC DOMAIN-CONTAINING PROTEIN"/>
    <property type="match status" value="1"/>
</dbReference>
<evidence type="ECO:0000259" key="1">
    <source>
        <dbReference type="PROSITE" id="PS51340"/>
    </source>
</evidence>
<dbReference type="InterPro" id="IPR052716">
    <property type="entry name" value="MOSC_domain"/>
</dbReference>
<dbReference type="Proteomes" id="UP000443090">
    <property type="component" value="Unassembled WGS sequence"/>
</dbReference>
<dbReference type="InterPro" id="IPR005302">
    <property type="entry name" value="MoCF_Sase_C"/>
</dbReference>
<dbReference type="EMBL" id="QGMI01000162">
    <property type="protein sequence ID" value="TVY46221.1"/>
    <property type="molecule type" value="Genomic_DNA"/>
</dbReference>
<dbReference type="GO" id="GO:0003824">
    <property type="term" value="F:catalytic activity"/>
    <property type="evidence" value="ECO:0007669"/>
    <property type="project" value="InterPro"/>
</dbReference>
<proteinExistence type="predicted"/>
<dbReference type="GO" id="GO:0030170">
    <property type="term" value="F:pyridoxal phosphate binding"/>
    <property type="evidence" value="ECO:0007669"/>
    <property type="project" value="InterPro"/>
</dbReference>
<name>A0A8H8UI94_9HELO</name>
<dbReference type="PROSITE" id="PS51340">
    <property type="entry name" value="MOSC"/>
    <property type="match status" value="1"/>
</dbReference>
<gene>
    <name evidence="2" type="ORF">LOCC1_G002541</name>
</gene>
<accession>A0A8H8UI94</accession>
<dbReference type="GO" id="GO:0030151">
    <property type="term" value="F:molybdenum ion binding"/>
    <property type="evidence" value="ECO:0007669"/>
    <property type="project" value="InterPro"/>
</dbReference>